<dbReference type="RefSeq" id="WP_262066870.1">
    <property type="nucleotide sequence ID" value="NZ_JAMXOD010000017.1"/>
</dbReference>
<proteinExistence type="predicted"/>
<accession>A0ABT1EB64</accession>
<evidence type="ECO:0000313" key="1">
    <source>
        <dbReference type="EMBL" id="MCP1103085.1"/>
    </source>
</evidence>
<protein>
    <submittedName>
        <fullName evidence="1">Uncharacterized protein</fullName>
    </submittedName>
</protein>
<gene>
    <name evidence="1" type="ORF">NK125_11715</name>
</gene>
<dbReference type="EMBL" id="JAMZFW010000017">
    <property type="protein sequence ID" value="MCP1103085.1"/>
    <property type="molecule type" value="Genomic_DNA"/>
</dbReference>
<comment type="caution">
    <text evidence="1">The sequence shown here is derived from an EMBL/GenBank/DDBJ whole genome shotgun (WGS) entry which is preliminary data.</text>
</comment>
<keyword evidence="2" id="KW-1185">Reference proteome</keyword>
<sequence>MEEYKKELLKCIDLCENEMLSRTQGVKGESTVEQLKEVILPELNKLLEIIESNQLPPKESRYLNSFANAFTVWGWDMQNPTELFVLLNKLNNDYKEL</sequence>
<evidence type="ECO:0000313" key="2">
    <source>
        <dbReference type="Proteomes" id="UP001523566"/>
    </source>
</evidence>
<organism evidence="1 2">
    <name type="scientific">Aequitasia blattaphilus</name>
    <dbReference type="NCBI Taxonomy" id="2949332"/>
    <lineage>
        <taxon>Bacteria</taxon>
        <taxon>Bacillati</taxon>
        <taxon>Bacillota</taxon>
        <taxon>Clostridia</taxon>
        <taxon>Lachnospirales</taxon>
        <taxon>Lachnospiraceae</taxon>
        <taxon>Aequitasia</taxon>
    </lineage>
</organism>
<dbReference type="Proteomes" id="UP001523566">
    <property type="component" value="Unassembled WGS sequence"/>
</dbReference>
<reference evidence="1 2" key="1">
    <citation type="journal article" date="2022" name="Genome Biol. Evol.">
        <title>Host diet, physiology and behaviors set the stage for Lachnospiraceae cladogenesis.</title>
        <authorList>
            <person name="Vera-Ponce De Leon A."/>
            <person name="Schneider M."/>
            <person name="Jahnes B.C."/>
            <person name="Sadowski V."/>
            <person name="Camuy-Velez L.A."/>
            <person name="Duan J."/>
            <person name="Sabree Z.L."/>
        </authorList>
    </citation>
    <scope>NUCLEOTIDE SEQUENCE [LARGE SCALE GENOMIC DNA]</scope>
    <source>
        <strain evidence="1 2">PAL113</strain>
    </source>
</reference>
<name>A0ABT1EB64_9FIRM</name>